<dbReference type="AlphaFoldDB" id="A0A418SLA9"/>
<sequence length="278" mass="29712">MHRIRSVRRFPAAIMAATLLVLSACTNANDLHEPMVDLGDFRLGHDVVVASKMRKGPFSRDVGEEEMIQALTGAMEERFRRYDGTGLYHIGISVEGYVVAMAGIPLLLKPRSALITKVTVWDDQANAKLNEVPKTIEVLESFGGDSFILGTGLTMSKEEQLHELTRNVAKEIQNWLQENPEWFTPEPGTEAIAATTADVEVAETPRYFGEGVVYDVKEMEAANAAAEATESGAVVPEEGSLTDAGDLAAAAAGVDAPAPLAETVSPDVSDEAAGALAN</sequence>
<accession>A0A418SLA9</accession>
<proteinExistence type="predicted"/>
<reference evidence="1 2" key="1">
    <citation type="submission" date="2020-08" db="EMBL/GenBank/DDBJ databases">
        <title>Genome sequence of Rhodobacteraceae bacterium Lw-13e.</title>
        <authorList>
            <person name="Poehlein A."/>
            <person name="Wolter L."/>
            <person name="Daniel R."/>
            <person name="Brinkhoff T."/>
        </authorList>
    </citation>
    <scope>NUCLEOTIDE SEQUENCE [LARGE SCALE GENOMIC DNA]</scope>
    <source>
        <strain evidence="1 2">Lw-13e</strain>
    </source>
</reference>
<organism evidence="1 2">
    <name type="scientific">Pseudooceanicola algae</name>
    <dbReference type="NCBI Taxonomy" id="1537215"/>
    <lineage>
        <taxon>Bacteria</taxon>
        <taxon>Pseudomonadati</taxon>
        <taxon>Pseudomonadota</taxon>
        <taxon>Alphaproteobacteria</taxon>
        <taxon>Rhodobacterales</taxon>
        <taxon>Paracoccaceae</taxon>
        <taxon>Pseudooceanicola</taxon>
    </lineage>
</organism>
<evidence type="ECO:0008006" key="3">
    <source>
        <dbReference type="Google" id="ProtNLM"/>
    </source>
</evidence>
<evidence type="ECO:0000313" key="2">
    <source>
        <dbReference type="Proteomes" id="UP000283786"/>
    </source>
</evidence>
<evidence type="ECO:0000313" key="1">
    <source>
        <dbReference type="EMBL" id="QPM90817.1"/>
    </source>
</evidence>
<dbReference type="KEGG" id="palw:PSAL_020580"/>
<dbReference type="EMBL" id="CP060436">
    <property type="protein sequence ID" value="QPM90817.1"/>
    <property type="molecule type" value="Genomic_DNA"/>
</dbReference>
<protein>
    <recommendedName>
        <fullName evidence="3">Lipoprotein</fullName>
    </recommendedName>
</protein>
<dbReference type="PROSITE" id="PS51257">
    <property type="entry name" value="PROKAR_LIPOPROTEIN"/>
    <property type="match status" value="1"/>
</dbReference>
<name>A0A418SLA9_9RHOB</name>
<dbReference type="Proteomes" id="UP000283786">
    <property type="component" value="Chromosome"/>
</dbReference>
<keyword evidence="2" id="KW-1185">Reference proteome</keyword>
<gene>
    <name evidence="1" type="ORF">PSAL_020580</name>
</gene>